<accession>A0A5J5GS13</accession>
<sequence>MTTRTIPCSACDIAIVESEGSGPTVLMIHGNSSSKEVFRNQYDGRIGETFHCIAMDLPGHGGSGDARDPEATYWMPGYADVALELMEKLGIAQYAILGWSLGGHIGLEMIARSDAPTGLMISGSPPFGPTDESVESGFKTNDHMHLAGQRDLTPDEVEAYAHATCGINAPFETFLSEAVARTDGRARELMFSRLTADGTVNQQEAAVASRVPFAIVNGETDQFINNDFIAALPYGDLWEGKVHLLPGIGHAPFWEAPKTFDPILERFLASI</sequence>
<comment type="caution">
    <text evidence="3">The sequence shown here is derived from an EMBL/GenBank/DDBJ whole genome shotgun (WGS) entry which is preliminary data.</text>
</comment>
<dbReference type="GO" id="GO:0016020">
    <property type="term" value="C:membrane"/>
    <property type="evidence" value="ECO:0007669"/>
    <property type="project" value="TreeGrafter"/>
</dbReference>
<dbReference type="InterPro" id="IPR050266">
    <property type="entry name" value="AB_hydrolase_sf"/>
</dbReference>
<proteinExistence type="predicted"/>
<dbReference type="Proteomes" id="UP000326554">
    <property type="component" value="Unassembled WGS sequence"/>
</dbReference>
<evidence type="ECO:0000313" key="3">
    <source>
        <dbReference type="EMBL" id="KAA9010344.1"/>
    </source>
</evidence>
<keyword evidence="1 3" id="KW-0378">Hydrolase</keyword>
<dbReference type="GO" id="GO:0016787">
    <property type="term" value="F:hydrolase activity"/>
    <property type="evidence" value="ECO:0007669"/>
    <property type="project" value="UniProtKB-KW"/>
</dbReference>
<dbReference type="AlphaFoldDB" id="A0A5J5GS13"/>
<gene>
    <name evidence="3" type="ORF">F3S47_03605</name>
</gene>
<protein>
    <submittedName>
        <fullName evidence="3">Alpha/beta hydrolase</fullName>
    </submittedName>
</protein>
<dbReference type="SUPFAM" id="SSF53474">
    <property type="entry name" value="alpha/beta-Hydrolases"/>
    <property type="match status" value="1"/>
</dbReference>
<keyword evidence="4" id="KW-1185">Reference proteome</keyword>
<feature type="domain" description="AB hydrolase-1" evidence="2">
    <location>
        <begin position="25"/>
        <end position="259"/>
    </location>
</feature>
<evidence type="ECO:0000256" key="1">
    <source>
        <dbReference type="ARBA" id="ARBA00022801"/>
    </source>
</evidence>
<reference evidence="3 4" key="1">
    <citation type="submission" date="2019-09" db="EMBL/GenBank/DDBJ databases">
        <authorList>
            <person name="Park J.-S."/>
            <person name="Choi H.-J."/>
        </authorList>
    </citation>
    <scope>NUCLEOTIDE SEQUENCE [LARGE SCALE GENOMIC DNA]</scope>
    <source>
        <strain evidence="3 4">176SS1-4</strain>
    </source>
</reference>
<organism evidence="3 4">
    <name type="scientific">Histidinibacterium aquaticum</name>
    <dbReference type="NCBI Taxonomy" id="2613962"/>
    <lineage>
        <taxon>Bacteria</taxon>
        <taxon>Pseudomonadati</taxon>
        <taxon>Pseudomonadota</taxon>
        <taxon>Alphaproteobacteria</taxon>
        <taxon>Rhodobacterales</taxon>
        <taxon>Paracoccaceae</taxon>
        <taxon>Histidinibacterium</taxon>
    </lineage>
</organism>
<dbReference type="Gene3D" id="3.40.50.1820">
    <property type="entry name" value="alpha/beta hydrolase"/>
    <property type="match status" value="1"/>
</dbReference>
<dbReference type="InterPro" id="IPR029058">
    <property type="entry name" value="AB_hydrolase_fold"/>
</dbReference>
<name>A0A5J5GS13_9RHOB</name>
<dbReference type="InterPro" id="IPR000073">
    <property type="entry name" value="AB_hydrolase_1"/>
</dbReference>
<evidence type="ECO:0000313" key="4">
    <source>
        <dbReference type="Proteomes" id="UP000326554"/>
    </source>
</evidence>
<dbReference type="EMBL" id="VYQE01000001">
    <property type="protein sequence ID" value="KAA9010344.1"/>
    <property type="molecule type" value="Genomic_DNA"/>
</dbReference>
<dbReference type="PANTHER" id="PTHR43798">
    <property type="entry name" value="MONOACYLGLYCEROL LIPASE"/>
    <property type="match status" value="1"/>
</dbReference>
<evidence type="ECO:0000259" key="2">
    <source>
        <dbReference type="Pfam" id="PF12697"/>
    </source>
</evidence>
<dbReference type="PANTHER" id="PTHR43798:SF31">
    <property type="entry name" value="AB HYDROLASE SUPERFAMILY PROTEIN YCLE"/>
    <property type="match status" value="1"/>
</dbReference>
<dbReference type="Pfam" id="PF12697">
    <property type="entry name" value="Abhydrolase_6"/>
    <property type="match status" value="1"/>
</dbReference>